<evidence type="ECO:0000256" key="1">
    <source>
        <dbReference type="SAM" id="MobiDB-lite"/>
    </source>
</evidence>
<protein>
    <submittedName>
        <fullName evidence="2">Uncharacterized protein</fullName>
    </submittedName>
</protein>
<comment type="caution">
    <text evidence="2">The sequence shown here is derived from an EMBL/GenBank/DDBJ whole genome shotgun (WGS) entry which is preliminary data.</text>
</comment>
<dbReference type="OrthoDB" id="1275042at2"/>
<dbReference type="EMBL" id="JPRP01000004">
    <property type="protein sequence ID" value="KFE97790.1"/>
    <property type="molecule type" value="Genomic_DNA"/>
</dbReference>
<evidence type="ECO:0000313" key="2">
    <source>
        <dbReference type="EMBL" id="KFE97790.1"/>
    </source>
</evidence>
<feature type="compositionally biased region" description="Basic and acidic residues" evidence="1">
    <location>
        <begin position="99"/>
        <end position="114"/>
    </location>
</feature>
<accession>A0A085Z027</accession>
<dbReference type="RefSeq" id="WP_034679160.1">
    <property type="nucleotide sequence ID" value="NZ_FPAP01000005.1"/>
</dbReference>
<dbReference type="STRING" id="236814.IX39_18720"/>
<proteinExistence type="predicted"/>
<sequence length="134" mass="15001">MRKLFKSRTFAGYAAILPIVFCLFCSLLNAQSKDSAKVSPKASISLKDGATLFSADESFNRQISGKKIIRDKATVAYQKNKEEGKNLEMTAPKTGSGHVTKDSAKEKKKEEPAKKDKKKVSYFFLNNKFTMNYC</sequence>
<dbReference type="Proteomes" id="UP000028713">
    <property type="component" value="Unassembled WGS sequence"/>
</dbReference>
<name>A0A085Z027_9FLAO</name>
<keyword evidence="3" id="KW-1185">Reference proteome</keyword>
<feature type="region of interest" description="Disordered" evidence="1">
    <location>
        <begin position="81"/>
        <end position="117"/>
    </location>
</feature>
<reference evidence="2 3" key="1">
    <citation type="submission" date="2014-07" db="EMBL/GenBank/DDBJ databases">
        <title>Genome of Chryseobacterium formosense LMG 24722.</title>
        <authorList>
            <person name="Pipes S.E."/>
            <person name="Stropko S.J."/>
            <person name="Newman J.D."/>
        </authorList>
    </citation>
    <scope>NUCLEOTIDE SEQUENCE [LARGE SCALE GENOMIC DNA]</scope>
    <source>
        <strain evidence="2 3">LMG 24722</strain>
    </source>
</reference>
<organism evidence="2 3">
    <name type="scientific">Chryseobacterium formosense</name>
    <dbReference type="NCBI Taxonomy" id="236814"/>
    <lineage>
        <taxon>Bacteria</taxon>
        <taxon>Pseudomonadati</taxon>
        <taxon>Bacteroidota</taxon>
        <taxon>Flavobacteriia</taxon>
        <taxon>Flavobacteriales</taxon>
        <taxon>Weeksellaceae</taxon>
        <taxon>Chryseobacterium group</taxon>
        <taxon>Chryseobacterium</taxon>
    </lineage>
</organism>
<evidence type="ECO:0000313" key="3">
    <source>
        <dbReference type="Proteomes" id="UP000028713"/>
    </source>
</evidence>
<dbReference type="AlphaFoldDB" id="A0A085Z027"/>
<gene>
    <name evidence="2" type="ORF">IX39_18720</name>
</gene>